<feature type="non-terminal residue" evidence="1">
    <location>
        <position position="1"/>
    </location>
</feature>
<accession>A0A9W4WZ30</accession>
<gene>
    <name evidence="1" type="ORF">FWILDA_LOCUS14330</name>
</gene>
<organism evidence="1 2">
    <name type="scientific">Funneliformis geosporum</name>
    <dbReference type="NCBI Taxonomy" id="1117311"/>
    <lineage>
        <taxon>Eukaryota</taxon>
        <taxon>Fungi</taxon>
        <taxon>Fungi incertae sedis</taxon>
        <taxon>Mucoromycota</taxon>
        <taxon>Glomeromycotina</taxon>
        <taxon>Glomeromycetes</taxon>
        <taxon>Glomerales</taxon>
        <taxon>Glomeraceae</taxon>
        <taxon>Funneliformis</taxon>
    </lineage>
</organism>
<protein>
    <submittedName>
        <fullName evidence="1">10211_t:CDS:1</fullName>
    </submittedName>
</protein>
<evidence type="ECO:0000313" key="2">
    <source>
        <dbReference type="Proteomes" id="UP001153678"/>
    </source>
</evidence>
<comment type="caution">
    <text evidence="1">The sequence shown here is derived from an EMBL/GenBank/DDBJ whole genome shotgun (WGS) entry which is preliminary data.</text>
</comment>
<dbReference type="AlphaFoldDB" id="A0A9W4WZ30"/>
<proteinExistence type="predicted"/>
<keyword evidence="2" id="KW-1185">Reference proteome</keyword>
<reference evidence="1" key="1">
    <citation type="submission" date="2022-08" db="EMBL/GenBank/DDBJ databases">
        <authorList>
            <person name="Kallberg Y."/>
            <person name="Tangrot J."/>
            <person name="Rosling A."/>
        </authorList>
    </citation>
    <scope>NUCLEOTIDE SEQUENCE</scope>
    <source>
        <strain evidence="1">Wild A</strain>
    </source>
</reference>
<sequence>ITDINKDLLIDNIMGSLSSDNTSALVSQHNDPPFNSEQNEISWKKEENVINEDKENLIVKYNPNLKTCEDITDINKDLLIDNIMGSLSSDNTSALVSQQNDPPFNNLLVENIMGSLASNNTSAHVNQHNDPPFSNEIKRNKISWKKEDKENLFVKCNPNLKTCEDIRDINIDLLVKNIMESLASNNTSAHMNQHNDPPFNIRDINIDLLVENIMESLASNNTSTLVDPPFNNEIKSNKIYWKKDEIEILLAFLITNKEMIKQLNSRGSMANKVKKVLWNCASTQLEGKYSAAQCEIKWKNIKMDFKKNPIYKYKTKVEVIIGIRSRLVQKEYFDNLYSAYSKQFIINY</sequence>
<dbReference type="EMBL" id="CAMKVN010006147">
    <property type="protein sequence ID" value="CAI2189945.1"/>
    <property type="molecule type" value="Genomic_DNA"/>
</dbReference>
<evidence type="ECO:0000313" key="1">
    <source>
        <dbReference type="EMBL" id="CAI2189945.1"/>
    </source>
</evidence>
<dbReference type="Proteomes" id="UP001153678">
    <property type="component" value="Unassembled WGS sequence"/>
</dbReference>
<name>A0A9W4WZ30_9GLOM</name>